<dbReference type="Gramene" id="KZM82908">
    <property type="protein sequence ID" value="KZM82908"/>
    <property type="gene ID" value="DCAR_030477"/>
</dbReference>
<dbReference type="PANTHER" id="PTHR43198:SF5">
    <property type="entry name" value="BIFUNCTIONAL TENA-E PROTEIN"/>
    <property type="match status" value="1"/>
</dbReference>
<dbReference type="CDD" id="cd19357">
    <property type="entry name" value="TenA_E_At3g16990-like"/>
    <property type="match status" value="1"/>
</dbReference>
<dbReference type="GO" id="GO:0006772">
    <property type="term" value="P:thiamine metabolic process"/>
    <property type="evidence" value="ECO:0007669"/>
    <property type="project" value="UniProtKB-ARBA"/>
</dbReference>
<dbReference type="AlphaFoldDB" id="A0A175YI82"/>
<feature type="domain" description="Thiaminase-2/PQQC" evidence="1">
    <location>
        <begin position="19"/>
        <end position="225"/>
    </location>
</feature>
<name>A0A175YI82_DAUCS</name>
<dbReference type="EMBL" id="LNRQ01000009">
    <property type="protein sequence ID" value="KZM82908.1"/>
    <property type="molecule type" value="Genomic_DNA"/>
</dbReference>
<sequence length="227" mass="25998">MEGKHMIEKTGMIETWLRKHTLLYTGATRHPFLLSIRDGTIDLSSFKKWLGQNIIVFRALVPFVASVLVKAWKESDDKSDVDMLLNIMASMNHENSCFKEEASKWRVSLTSVVPEKAILEYCSFLESLMNSEVEYAVALTVFGIMETAFYEGFAHCLENGTKIPEELTEFCQRYGSDGFRHQCQSLQNAANRLLEKAPNEVRSKAEVNLVKGLEHEIELWNISRREV</sequence>
<dbReference type="SUPFAM" id="SSF48613">
    <property type="entry name" value="Heme oxygenase-like"/>
    <property type="match status" value="1"/>
</dbReference>
<evidence type="ECO:0000313" key="3">
    <source>
        <dbReference type="EMBL" id="WOH15859.1"/>
    </source>
</evidence>
<dbReference type="InterPro" id="IPR050967">
    <property type="entry name" value="Thiamine_Salvage_TenA"/>
</dbReference>
<evidence type="ECO:0000313" key="2">
    <source>
        <dbReference type="EMBL" id="KZM82908.1"/>
    </source>
</evidence>
<dbReference type="EMBL" id="CP093351">
    <property type="protein sequence ID" value="WOH15859.1"/>
    <property type="molecule type" value="Genomic_DNA"/>
</dbReference>
<dbReference type="KEGG" id="dcr:108200312"/>
<evidence type="ECO:0000313" key="4">
    <source>
        <dbReference type="Proteomes" id="UP000077755"/>
    </source>
</evidence>
<protein>
    <recommendedName>
        <fullName evidence="1">Thiaminase-2/PQQC domain-containing protein</fullName>
    </recommendedName>
</protein>
<dbReference type="STRING" id="79200.A0A175YI82"/>
<dbReference type="OMA" id="MNSEVEY"/>
<organism evidence="2">
    <name type="scientific">Daucus carota subsp. sativus</name>
    <name type="common">Carrot</name>
    <dbReference type="NCBI Taxonomy" id="79200"/>
    <lineage>
        <taxon>Eukaryota</taxon>
        <taxon>Viridiplantae</taxon>
        <taxon>Streptophyta</taxon>
        <taxon>Embryophyta</taxon>
        <taxon>Tracheophyta</taxon>
        <taxon>Spermatophyta</taxon>
        <taxon>Magnoliopsida</taxon>
        <taxon>eudicotyledons</taxon>
        <taxon>Gunneridae</taxon>
        <taxon>Pentapetalae</taxon>
        <taxon>asterids</taxon>
        <taxon>campanulids</taxon>
        <taxon>Apiales</taxon>
        <taxon>Apiaceae</taxon>
        <taxon>Apioideae</taxon>
        <taxon>Scandiceae</taxon>
        <taxon>Daucinae</taxon>
        <taxon>Daucus</taxon>
        <taxon>Daucus sect. Daucus</taxon>
    </lineage>
</organism>
<keyword evidence="4" id="KW-1185">Reference proteome</keyword>
<dbReference type="Gene3D" id="1.20.910.10">
    <property type="entry name" value="Heme oxygenase-like"/>
    <property type="match status" value="1"/>
</dbReference>
<reference evidence="2" key="1">
    <citation type="journal article" date="2016" name="Nat. Genet.">
        <title>A high-quality carrot genome assembly provides new insights into carotenoid accumulation and asterid genome evolution.</title>
        <authorList>
            <person name="Iorizzo M."/>
            <person name="Ellison S."/>
            <person name="Senalik D."/>
            <person name="Zeng P."/>
            <person name="Satapoomin P."/>
            <person name="Huang J."/>
            <person name="Bowman M."/>
            <person name="Iovene M."/>
            <person name="Sanseverino W."/>
            <person name="Cavagnaro P."/>
            <person name="Yildiz M."/>
            <person name="Macko-Podgorni A."/>
            <person name="Moranska E."/>
            <person name="Grzebelus E."/>
            <person name="Grzebelus D."/>
            <person name="Ashrafi H."/>
            <person name="Zheng Z."/>
            <person name="Cheng S."/>
            <person name="Spooner D."/>
            <person name="Van Deynze A."/>
            <person name="Simon P."/>
        </authorList>
    </citation>
    <scope>NUCLEOTIDE SEQUENCE [LARGE SCALE GENOMIC DNA]</scope>
    <source>
        <tissue evidence="2">Leaf</tissue>
    </source>
</reference>
<dbReference type="InterPro" id="IPR016084">
    <property type="entry name" value="Haem_Oase-like_multi-hlx"/>
</dbReference>
<dbReference type="InterPro" id="IPR004305">
    <property type="entry name" value="Thiaminase-2/PQQC"/>
</dbReference>
<evidence type="ECO:0000259" key="1">
    <source>
        <dbReference type="Pfam" id="PF03070"/>
    </source>
</evidence>
<proteinExistence type="predicted"/>
<dbReference type="OrthoDB" id="37730at2759"/>
<dbReference type="PANTHER" id="PTHR43198">
    <property type="entry name" value="BIFUNCTIONAL TH2 PROTEIN"/>
    <property type="match status" value="1"/>
</dbReference>
<accession>A0A175YI82</accession>
<reference evidence="3" key="2">
    <citation type="submission" date="2022-03" db="EMBL/GenBank/DDBJ databases">
        <title>Draft title - Genomic analysis of global carrot germplasm unveils the trajectory of domestication and the origin of high carotenoid orange carrot.</title>
        <authorList>
            <person name="Iorizzo M."/>
            <person name="Ellison S."/>
            <person name="Senalik D."/>
            <person name="Macko-Podgorni A."/>
            <person name="Grzebelus D."/>
            <person name="Bostan H."/>
            <person name="Rolling W."/>
            <person name="Curaba J."/>
            <person name="Simon P."/>
        </authorList>
    </citation>
    <scope>NUCLEOTIDE SEQUENCE</scope>
    <source>
        <tissue evidence="3">Leaf</tissue>
    </source>
</reference>
<dbReference type="Proteomes" id="UP000077755">
    <property type="component" value="Chromosome 9"/>
</dbReference>
<gene>
    <name evidence="2" type="ORF">DCAR_030477</name>
    <name evidence="3" type="ORF">DCAR_0935405</name>
</gene>
<dbReference type="GO" id="GO:0005829">
    <property type="term" value="C:cytosol"/>
    <property type="evidence" value="ECO:0007669"/>
    <property type="project" value="TreeGrafter"/>
</dbReference>
<dbReference type="Pfam" id="PF03070">
    <property type="entry name" value="TENA_THI-4"/>
    <property type="match status" value="1"/>
</dbReference>